<evidence type="ECO:0000313" key="4">
    <source>
        <dbReference type="Proteomes" id="UP000546173"/>
    </source>
</evidence>
<dbReference type="EMBL" id="JACMYH010000001">
    <property type="protein sequence ID" value="MBC2677489.1"/>
    <property type="molecule type" value="Genomic_DNA"/>
</dbReference>
<organism evidence="3 4">
    <name type="scientific">Pseudomonas baltica</name>
    <dbReference type="NCBI Taxonomy" id="2762576"/>
    <lineage>
        <taxon>Bacteria</taxon>
        <taxon>Pseudomonadati</taxon>
        <taxon>Pseudomonadota</taxon>
        <taxon>Gammaproteobacteria</taxon>
        <taxon>Pseudomonadales</taxon>
        <taxon>Pseudomonadaceae</taxon>
        <taxon>Pseudomonas</taxon>
    </lineage>
</organism>
<evidence type="ECO:0000256" key="1">
    <source>
        <dbReference type="PROSITE-ProRule" id="PRU00169"/>
    </source>
</evidence>
<dbReference type="AlphaFoldDB" id="A0A7X1KSC3"/>
<comment type="caution">
    <text evidence="1">Lacks conserved residue(s) required for the propagation of feature annotation.</text>
</comment>
<dbReference type="Gene3D" id="3.40.50.2300">
    <property type="match status" value="1"/>
</dbReference>
<accession>A0A7X1KSC3</accession>
<proteinExistence type="predicted"/>
<keyword evidence="3" id="KW-0418">Kinase</keyword>
<sequence>MADKRLRILIADELDQQAVQIERTLNNLGYFRVVPVGSLDELLTMVQSAYEPFDLLIANTDMAVRSGVDLPRFCKNSEHVRHALLYESQKRIETELADPGGERLSTSVTQLPDRDALQTFMAIVESPKAPPEHRVRVIGDGIRARKSLSPPPL</sequence>
<name>A0A7X1KSC3_9PSED</name>
<evidence type="ECO:0000313" key="3">
    <source>
        <dbReference type="EMBL" id="MBC2677489.1"/>
    </source>
</evidence>
<dbReference type="InterPro" id="IPR011006">
    <property type="entry name" value="CheY-like_superfamily"/>
</dbReference>
<dbReference type="InterPro" id="IPR001789">
    <property type="entry name" value="Sig_transdc_resp-reg_receiver"/>
</dbReference>
<keyword evidence="3" id="KW-0808">Transferase</keyword>
<dbReference type="PROSITE" id="PS50110">
    <property type="entry name" value="RESPONSE_REGULATORY"/>
    <property type="match status" value="1"/>
</dbReference>
<feature type="domain" description="Response regulatory" evidence="2">
    <location>
        <begin position="7"/>
        <end position="153"/>
    </location>
</feature>
<dbReference type="GO" id="GO:0000160">
    <property type="term" value="P:phosphorelay signal transduction system"/>
    <property type="evidence" value="ECO:0007669"/>
    <property type="project" value="InterPro"/>
</dbReference>
<reference evidence="3 4" key="1">
    <citation type="submission" date="2020-08" db="EMBL/GenBank/DDBJ databases">
        <title>Pseudomonas sp. nov.</title>
        <authorList>
            <person name="Gieschler S."/>
            <person name="Fiedler G."/>
            <person name="Brinks E."/>
            <person name="Boehnlein C."/>
            <person name="Franz C.M.A.P."/>
            <person name="Kabisch J."/>
        </authorList>
    </citation>
    <scope>NUCLEOTIDE SEQUENCE [LARGE SCALE GENOMIC DNA]</scope>
    <source>
        <strain evidence="3 4">MBT-2</strain>
    </source>
</reference>
<dbReference type="RefSeq" id="WP_185793478.1">
    <property type="nucleotide sequence ID" value="NZ_JACMYH010000001.1"/>
</dbReference>
<keyword evidence="4" id="KW-1185">Reference proteome</keyword>
<dbReference type="GO" id="GO:0016301">
    <property type="term" value="F:kinase activity"/>
    <property type="evidence" value="ECO:0007669"/>
    <property type="project" value="UniProtKB-KW"/>
</dbReference>
<comment type="caution">
    <text evidence="3">The sequence shown here is derived from an EMBL/GenBank/DDBJ whole genome shotgun (WGS) entry which is preliminary data.</text>
</comment>
<protein>
    <submittedName>
        <fullName evidence="3">Histidine kinase</fullName>
    </submittedName>
</protein>
<evidence type="ECO:0000259" key="2">
    <source>
        <dbReference type="PROSITE" id="PS50110"/>
    </source>
</evidence>
<dbReference type="SUPFAM" id="SSF52172">
    <property type="entry name" value="CheY-like"/>
    <property type="match status" value="1"/>
</dbReference>
<gene>
    <name evidence="3" type="ORF">H7993_03710</name>
</gene>
<dbReference type="Proteomes" id="UP000546173">
    <property type="component" value="Unassembled WGS sequence"/>
</dbReference>